<sequence length="115" mass="12660">MSAIKSNSNPPEKRAQRRTRKPLHSPNNHHAPPHPLPPPPPPPPQKRLHLLCSPAGGSHPLPRELVTPEIHFPAQNAVLRPPTWRRSAAVSGRLRPPVDVDIIGADWVPRIVHAA</sequence>
<gene>
    <name evidence="2" type="ORF">STAS_20348</name>
</gene>
<accession>A0A5A7QEX9</accession>
<protein>
    <submittedName>
        <fullName evidence="2">Uncharacterized protein</fullName>
    </submittedName>
</protein>
<evidence type="ECO:0000313" key="2">
    <source>
        <dbReference type="EMBL" id="GER43496.1"/>
    </source>
</evidence>
<name>A0A5A7QEX9_STRAF</name>
<comment type="caution">
    <text evidence="2">The sequence shown here is derived from an EMBL/GenBank/DDBJ whole genome shotgun (WGS) entry which is preliminary data.</text>
</comment>
<evidence type="ECO:0000313" key="3">
    <source>
        <dbReference type="Proteomes" id="UP000325081"/>
    </source>
</evidence>
<feature type="region of interest" description="Disordered" evidence="1">
    <location>
        <begin position="1"/>
        <end position="64"/>
    </location>
</feature>
<dbReference type="EMBL" id="BKCP01006626">
    <property type="protein sequence ID" value="GER43496.1"/>
    <property type="molecule type" value="Genomic_DNA"/>
</dbReference>
<dbReference type="AlphaFoldDB" id="A0A5A7QEX9"/>
<organism evidence="2 3">
    <name type="scientific">Striga asiatica</name>
    <name type="common">Asiatic witchweed</name>
    <name type="synonym">Buchnera asiatica</name>
    <dbReference type="NCBI Taxonomy" id="4170"/>
    <lineage>
        <taxon>Eukaryota</taxon>
        <taxon>Viridiplantae</taxon>
        <taxon>Streptophyta</taxon>
        <taxon>Embryophyta</taxon>
        <taxon>Tracheophyta</taxon>
        <taxon>Spermatophyta</taxon>
        <taxon>Magnoliopsida</taxon>
        <taxon>eudicotyledons</taxon>
        <taxon>Gunneridae</taxon>
        <taxon>Pentapetalae</taxon>
        <taxon>asterids</taxon>
        <taxon>lamiids</taxon>
        <taxon>Lamiales</taxon>
        <taxon>Orobanchaceae</taxon>
        <taxon>Buchnereae</taxon>
        <taxon>Striga</taxon>
    </lineage>
</organism>
<dbReference type="Proteomes" id="UP000325081">
    <property type="component" value="Unassembled WGS sequence"/>
</dbReference>
<keyword evidence="3" id="KW-1185">Reference proteome</keyword>
<feature type="compositionally biased region" description="Pro residues" evidence="1">
    <location>
        <begin position="33"/>
        <end position="45"/>
    </location>
</feature>
<feature type="compositionally biased region" description="Polar residues" evidence="1">
    <location>
        <begin position="1"/>
        <end position="10"/>
    </location>
</feature>
<reference evidence="3" key="1">
    <citation type="journal article" date="2019" name="Curr. Biol.">
        <title>Genome Sequence of Striga asiatica Provides Insight into the Evolution of Plant Parasitism.</title>
        <authorList>
            <person name="Yoshida S."/>
            <person name="Kim S."/>
            <person name="Wafula E.K."/>
            <person name="Tanskanen J."/>
            <person name="Kim Y.M."/>
            <person name="Honaas L."/>
            <person name="Yang Z."/>
            <person name="Spallek T."/>
            <person name="Conn C.E."/>
            <person name="Ichihashi Y."/>
            <person name="Cheong K."/>
            <person name="Cui S."/>
            <person name="Der J.P."/>
            <person name="Gundlach H."/>
            <person name="Jiao Y."/>
            <person name="Hori C."/>
            <person name="Ishida J.K."/>
            <person name="Kasahara H."/>
            <person name="Kiba T."/>
            <person name="Kim M.S."/>
            <person name="Koo N."/>
            <person name="Laohavisit A."/>
            <person name="Lee Y.H."/>
            <person name="Lumba S."/>
            <person name="McCourt P."/>
            <person name="Mortimer J.C."/>
            <person name="Mutuku J.M."/>
            <person name="Nomura T."/>
            <person name="Sasaki-Sekimoto Y."/>
            <person name="Seto Y."/>
            <person name="Wang Y."/>
            <person name="Wakatake T."/>
            <person name="Sakakibara H."/>
            <person name="Demura T."/>
            <person name="Yamaguchi S."/>
            <person name="Yoneyama K."/>
            <person name="Manabe R.I."/>
            <person name="Nelson D.C."/>
            <person name="Schulman A.H."/>
            <person name="Timko M.P."/>
            <person name="dePamphilis C.W."/>
            <person name="Choi D."/>
            <person name="Shirasu K."/>
        </authorList>
    </citation>
    <scope>NUCLEOTIDE SEQUENCE [LARGE SCALE GENOMIC DNA]</scope>
    <source>
        <strain evidence="3">cv. UVA1</strain>
    </source>
</reference>
<proteinExistence type="predicted"/>
<evidence type="ECO:0000256" key="1">
    <source>
        <dbReference type="SAM" id="MobiDB-lite"/>
    </source>
</evidence>